<sequence>QITSGGYVLNLGPLVNLLLAIPGVASLSVLSVDTDDGHITTVKGDNWRWQVAAGYYPLLWGAAPLDLLATTGGPLTLVSRGGIRNTLDSE</sequence>
<feature type="non-terminal residue" evidence="1">
    <location>
        <position position="90"/>
    </location>
</feature>
<dbReference type="Proteomes" id="UP000220621">
    <property type="component" value="Unassembled WGS sequence"/>
</dbReference>
<comment type="caution">
    <text evidence="1">The sequence shown here is derived from an EMBL/GenBank/DDBJ whole genome shotgun (WGS) entry which is preliminary data.</text>
</comment>
<dbReference type="RefSeq" id="WP_179866136.1">
    <property type="nucleotide sequence ID" value="NZ_NUDL01000386.1"/>
</dbReference>
<protein>
    <submittedName>
        <fullName evidence="1">Uncharacterized protein</fullName>
    </submittedName>
</protein>
<organism evidence="1 2">
    <name type="scientific">Bacillus wiedmannii</name>
    <dbReference type="NCBI Taxonomy" id="1890302"/>
    <lineage>
        <taxon>Bacteria</taxon>
        <taxon>Bacillati</taxon>
        <taxon>Bacillota</taxon>
        <taxon>Bacilli</taxon>
        <taxon>Bacillales</taxon>
        <taxon>Bacillaceae</taxon>
        <taxon>Bacillus</taxon>
        <taxon>Bacillus cereus group</taxon>
    </lineage>
</organism>
<dbReference type="EMBL" id="NUDL01000386">
    <property type="protein sequence ID" value="PEM35040.1"/>
    <property type="molecule type" value="Genomic_DNA"/>
</dbReference>
<feature type="non-terminal residue" evidence="1">
    <location>
        <position position="1"/>
    </location>
</feature>
<evidence type="ECO:0000313" key="2">
    <source>
        <dbReference type="Proteomes" id="UP000220621"/>
    </source>
</evidence>
<proteinExistence type="predicted"/>
<evidence type="ECO:0000313" key="1">
    <source>
        <dbReference type="EMBL" id="PEM35040.1"/>
    </source>
</evidence>
<name>A0A2A8AZF7_9BACI</name>
<accession>A0A2A8AZF7</accession>
<dbReference type="AlphaFoldDB" id="A0A2A8AZF7"/>
<reference evidence="1 2" key="1">
    <citation type="submission" date="2017-09" db="EMBL/GenBank/DDBJ databases">
        <title>Large-scale bioinformatics analysis of Bacillus genomes uncovers conserved roles of natural products in bacterial physiology.</title>
        <authorList>
            <consortium name="Agbiome Team Llc"/>
            <person name="Bleich R.M."/>
            <person name="Grubbs K.J."/>
            <person name="Santa Maria K.C."/>
            <person name="Allen S.E."/>
            <person name="Farag S."/>
            <person name="Shank E.A."/>
            <person name="Bowers A."/>
        </authorList>
    </citation>
    <scope>NUCLEOTIDE SEQUENCE [LARGE SCALE GENOMIC DNA]</scope>
    <source>
        <strain evidence="1 2">AFS010764</strain>
    </source>
</reference>
<gene>
    <name evidence="1" type="ORF">CN611_32650</name>
</gene>